<gene>
    <name evidence="1" type="ORF">POCTA_138.1.T0160034</name>
</gene>
<dbReference type="EMBL" id="CAJJDP010000016">
    <property type="protein sequence ID" value="CAD8144215.1"/>
    <property type="molecule type" value="Genomic_DNA"/>
</dbReference>
<keyword evidence="2" id="KW-1185">Reference proteome</keyword>
<dbReference type="Proteomes" id="UP000683925">
    <property type="component" value="Unassembled WGS sequence"/>
</dbReference>
<dbReference type="AlphaFoldDB" id="A0A8S1STK2"/>
<organism evidence="1 2">
    <name type="scientific">Paramecium octaurelia</name>
    <dbReference type="NCBI Taxonomy" id="43137"/>
    <lineage>
        <taxon>Eukaryota</taxon>
        <taxon>Sar</taxon>
        <taxon>Alveolata</taxon>
        <taxon>Ciliophora</taxon>
        <taxon>Intramacronucleata</taxon>
        <taxon>Oligohymenophorea</taxon>
        <taxon>Peniculida</taxon>
        <taxon>Parameciidae</taxon>
        <taxon>Paramecium</taxon>
    </lineage>
</organism>
<dbReference type="OMA" id="NCRKRAI"/>
<evidence type="ECO:0000313" key="2">
    <source>
        <dbReference type="Proteomes" id="UP000683925"/>
    </source>
</evidence>
<protein>
    <submittedName>
        <fullName evidence="1">Uncharacterized protein</fullName>
    </submittedName>
</protein>
<reference evidence="1" key="1">
    <citation type="submission" date="2021-01" db="EMBL/GenBank/DDBJ databases">
        <authorList>
            <consortium name="Genoscope - CEA"/>
            <person name="William W."/>
        </authorList>
    </citation>
    <scope>NUCLEOTIDE SEQUENCE</scope>
</reference>
<dbReference type="OrthoDB" id="310801at2759"/>
<evidence type="ECO:0000313" key="1">
    <source>
        <dbReference type="EMBL" id="CAD8144215.1"/>
    </source>
</evidence>
<sequence length="71" mass="8161">MGCSIQKQKLPLSQQTIAFSINTHTPQSSQDITERQQNLKTLKSLLKSSNFAIAQTYQTNNRRRMNHLKKS</sequence>
<comment type="caution">
    <text evidence="1">The sequence shown here is derived from an EMBL/GenBank/DDBJ whole genome shotgun (WGS) entry which is preliminary data.</text>
</comment>
<proteinExistence type="predicted"/>
<accession>A0A8S1STK2</accession>
<name>A0A8S1STK2_PAROT</name>